<accession>A0A7X6L1T1</accession>
<organism evidence="3 4">
    <name type="scientific">Nocardia gamkensis</name>
    <dbReference type="NCBI Taxonomy" id="352869"/>
    <lineage>
        <taxon>Bacteria</taxon>
        <taxon>Bacillati</taxon>
        <taxon>Actinomycetota</taxon>
        <taxon>Actinomycetes</taxon>
        <taxon>Mycobacteriales</taxon>
        <taxon>Nocardiaceae</taxon>
        <taxon>Nocardia</taxon>
    </lineage>
</organism>
<dbReference type="InterPro" id="IPR036513">
    <property type="entry name" value="STAS_dom_sf"/>
</dbReference>
<dbReference type="InterPro" id="IPR002645">
    <property type="entry name" value="STAS_dom"/>
</dbReference>
<comment type="caution">
    <text evidence="3">The sequence shown here is derived from an EMBL/GenBank/DDBJ whole genome shotgun (WGS) entry which is preliminary data.</text>
</comment>
<proteinExistence type="predicted"/>
<dbReference type="Proteomes" id="UP000540698">
    <property type="component" value="Unassembled WGS sequence"/>
</dbReference>
<reference evidence="3 4" key="1">
    <citation type="submission" date="2020-04" db="EMBL/GenBank/DDBJ databases">
        <title>MicrobeNet Type strains.</title>
        <authorList>
            <person name="Nicholson A.C."/>
        </authorList>
    </citation>
    <scope>NUCLEOTIDE SEQUENCE [LARGE SCALE GENOMIC DNA]</scope>
    <source>
        <strain evidence="3 4">DSM 44956</strain>
    </source>
</reference>
<dbReference type="Pfam" id="PF01740">
    <property type="entry name" value="STAS"/>
    <property type="match status" value="1"/>
</dbReference>
<dbReference type="SUPFAM" id="SSF52091">
    <property type="entry name" value="SpoIIaa-like"/>
    <property type="match status" value="1"/>
</dbReference>
<dbReference type="Gene3D" id="3.30.750.24">
    <property type="entry name" value="STAS domain"/>
    <property type="match status" value="1"/>
</dbReference>
<name>A0A7X6L1T1_9NOCA</name>
<evidence type="ECO:0000313" key="4">
    <source>
        <dbReference type="Proteomes" id="UP000540698"/>
    </source>
</evidence>
<dbReference type="AlphaFoldDB" id="A0A7X6L1T1"/>
<keyword evidence="4" id="KW-1185">Reference proteome</keyword>
<protein>
    <recommendedName>
        <fullName evidence="2">STAS domain-containing protein</fullName>
    </recommendedName>
</protein>
<evidence type="ECO:0000256" key="1">
    <source>
        <dbReference type="SAM" id="MobiDB-lite"/>
    </source>
</evidence>
<feature type="region of interest" description="Disordered" evidence="1">
    <location>
        <begin position="1"/>
        <end position="37"/>
    </location>
</feature>
<feature type="domain" description="STAS" evidence="2">
    <location>
        <begin position="32"/>
        <end position="134"/>
    </location>
</feature>
<dbReference type="EMBL" id="JAAXOS010000003">
    <property type="protein sequence ID" value="NKY26221.1"/>
    <property type="molecule type" value="Genomic_DNA"/>
</dbReference>
<evidence type="ECO:0000313" key="3">
    <source>
        <dbReference type="EMBL" id="NKY26221.1"/>
    </source>
</evidence>
<dbReference type="RefSeq" id="WP_157114008.1">
    <property type="nucleotide sequence ID" value="NZ_JAAXOS010000003.1"/>
</dbReference>
<evidence type="ECO:0000259" key="2">
    <source>
        <dbReference type="Pfam" id="PF01740"/>
    </source>
</evidence>
<feature type="region of interest" description="Disordered" evidence="1">
    <location>
        <begin position="145"/>
        <end position="202"/>
    </location>
</feature>
<gene>
    <name evidence="3" type="ORF">HGB38_08325</name>
</gene>
<sequence length="202" mass="21586">MEFPAEPRPSDLERAPASNKNADPRTRLSSSLRRRGPAMVMSTRGTADAFTLAVWCEDIRRAIECAEASSCGLVVDTTKLEFLSCRALLALAREAVRCRGHATAVSLVSPSPTIIKIASADPVIARLPVHSTVVSALTSLRLHPPRRALSRTARPTAPSKPGALGAAFRNSGKTAMRPGSASRIARTTPPVPDEDRDSRTPE</sequence>